<dbReference type="Proteomes" id="UP001549036">
    <property type="component" value="Unassembled WGS sequence"/>
</dbReference>
<dbReference type="InterPro" id="IPR007367">
    <property type="entry name" value="DUF433"/>
</dbReference>
<proteinExistence type="predicted"/>
<dbReference type="PANTHER" id="PTHR34849">
    <property type="entry name" value="SSL5025 PROTEIN"/>
    <property type="match status" value="1"/>
</dbReference>
<dbReference type="InterPro" id="IPR036388">
    <property type="entry name" value="WH-like_DNA-bd_sf"/>
</dbReference>
<sequence>MLAESELLKTTEAAVVAGVDVQNVNKLIDEDILPKELYVQNEGRRVLPGGCAAINFYIHTAGILDAMERRRAIRLLSPRLRELLWSSPASDLEQDWAVQNQFVTIDFKSVLAETWKRLHRLAAAHDTVASDPHILGGTPVLKGTRVPVYAVAAQVAAGVPLERIREDYPSLDDEKIELAAIYAKANPPRGRPSPSRIKLLRGAKLDARRSFRGGKAL</sequence>
<protein>
    <submittedName>
        <fullName evidence="1">Uncharacterized protein (DUF433 family)</fullName>
    </submittedName>
</protein>
<reference evidence="1 2" key="1">
    <citation type="submission" date="2024-06" db="EMBL/GenBank/DDBJ databases">
        <title>Genomic Encyclopedia of Type Strains, Phase IV (KMG-IV): sequencing the most valuable type-strain genomes for metagenomic binning, comparative biology and taxonomic classification.</title>
        <authorList>
            <person name="Goeker M."/>
        </authorList>
    </citation>
    <scope>NUCLEOTIDE SEQUENCE [LARGE SCALE GENOMIC DNA]</scope>
    <source>
        <strain evidence="1 2">DSM 29846</strain>
    </source>
</reference>
<gene>
    <name evidence="1" type="ORF">ABID26_007012</name>
</gene>
<keyword evidence="2" id="KW-1185">Reference proteome</keyword>
<comment type="caution">
    <text evidence="1">The sequence shown here is derived from an EMBL/GenBank/DDBJ whole genome shotgun (WGS) entry which is preliminary data.</text>
</comment>
<dbReference type="Pfam" id="PF04255">
    <property type="entry name" value="DUF433"/>
    <property type="match status" value="1"/>
</dbReference>
<accession>A0ABV2I4A3</accession>
<dbReference type="RefSeq" id="WP_354417982.1">
    <property type="nucleotide sequence ID" value="NZ_JBEPLM010000026.1"/>
</dbReference>
<dbReference type="PANTHER" id="PTHR34849:SF3">
    <property type="entry name" value="SSR2962 PROTEIN"/>
    <property type="match status" value="1"/>
</dbReference>
<dbReference type="EMBL" id="JBEPLM010000026">
    <property type="protein sequence ID" value="MET3597586.1"/>
    <property type="molecule type" value="Genomic_DNA"/>
</dbReference>
<organism evidence="1 2">
    <name type="scientific">Mesorhizobium shonense</name>
    <dbReference type="NCBI Taxonomy" id="1209948"/>
    <lineage>
        <taxon>Bacteria</taxon>
        <taxon>Pseudomonadati</taxon>
        <taxon>Pseudomonadota</taxon>
        <taxon>Alphaproteobacteria</taxon>
        <taxon>Hyphomicrobiales</taxon>
        <taxon>Phyllobacteriaceae</taxon>
        <taxon>Mesorhizobium</taxon>
    </lineage>
</organism>
<dbReference type="InterPro" id="IPR009057">
    <property type="entry name" value="Homeodomain-like_sf"/>
</dbReference>
<evidence type="ECO:0000313" key="2">
    <source>
        <dbReference type="Proteomes" id="UP001549036"/>
    </source>
</evidence>
<dbReference type="SUPFAM" id="SSF46689">
    <property type="entry name" value="Homeodomain-like"/>
    <property type="match status" value="1"/>
</dbReference>
<evidence type="ECO:0000313" key="1">
    <source>
        <dbReference type="EMBL" id="MET3597586.1"/>
    </source>
</evidence>
<name>A0ABV2I4A3_9HYPH</name>
<dbReference type="Gene3D" id="1.10.10.10">
    <property type="entry name" value="Winged helix-like DNA-binding domain superfamily/Winged helix DNA-binding domain"/>
    <property type="match status" value="1"/>
</dbReference>